<dbReference type="GO" id="GO:0016020">
    <property type="term" value="C:membrane"/>
    <property type="evidence" value="ECO:0007669"/>
    <property type="project" value="UniProtKB-SubCell"/>
</dbReference>
<evidence type="ECO:0000259" key="9">
    <source>
        <dbReference type="Pfam" id="PF01694"/>
    </source>
</evidence>
<keyword evidence="5 8" id="KW-1133">Transmembrane helix</keyword>
<evidence type="ECO:0000256" key="3">
    <source>
        <dbReference type="ARBA" id="ARBA00022692"/>
    </source>
</evidence>
<dbReference type="PANTHER" id="PTHR43731:SF14">
    <property type="entry name" value="PRESENILIN-ASSOCIATED RHOMBOID-LIKE PROTEIN, MITOCHONDRIAL"/>
    <property type="match status" value="1"/>
</dbReference>
<dbReference type="Pfam" id="PF01694">
    <property type="entry name" value="Rhomboid"/>
    <property type="match status" value="1"/>
</dbReference>
<keyword evidence="6 8" id="KW-0472">Membrane</keyword>
<evidence type="ECO:0000256" key="4">
    <source>
        <dbReference type="ARBA" id="ARBA00022801"/>
    </source>
</evidence>
<feature type="transmembrane region" description="Helical" evidence="8">
    <location>
        <begin position="212"/>
        <end position="234"/>
    </location>
</feature>
<feature type="transmembrane region" description="Helical" evidence="8">
    <location>
        <begin position="148"/>
        <end position="165"/>
    </location>
</feature>
<dbReference type="Proteomes" id="UP000235371">
    <property type="component" value="Unassembled WGS sequence"/>
</dbReference>
<evidence type="ECO:0000256" key="6">
    <source>
        <dbReference type="ARBA" id="ARBA00023136"/>
    </source>
</evidence>
<evidence type="ECO:0000256" key="5">
    <source>
        <dbReference type="ARBA" id="ARBA00022989"/>
    </source>
</evidence>
<name>A0A2J6TPY0_9HELO</name>
<dbReference type="SUPFAM" id="SSF144091">
    <property type="entry name" value="Rhomboid-like"/>
    <property type="match status" value="1"/>
</dbReference>
<dbReference type="GO" id="GO:0004252">
    <property type="term" value="F:serine-type endopeptidase activity"/>
    <property type="evidence" value="ECO:0007669"/>
    <property type="project" value="InterPro"/>
</dbReference>
<evidence type="ECO:0000256" key="2">
    <source>
        <dbReference type="ARBA" id="ARBA00009045"/>
    </source>
</evidence>
<evidence type="ECO:0000256" key="1">
    <source>
        <dbReference type="ARBA" id="ARBA00004141"/>
    </source>
</evidence>
<keyword evidence="4" id="KW-0378">Hydrolase</keyword>
<dbReference type="InterPro" id="IPR022764">
    <property type="entry name" value="Peptidase_S54_rhomboid_dom"/>
</dbReference>
<feature type="region of interest" description="Disordered" evidence="7">
    <location>
        <begin position="46"/>
        <end position="86"/>
    </location>
</feature>
<proteinExistence type="inferred from homology"/>
<organism evidence="10 11">
    <name type="scientific">Hyaloscypha bicolor E</name>
    <dbReference type="NCBI Taxonomy" id="1095630"/>
    <lineage>
        <taxon>Eukaryota</taxon>
        <taxon>Fungi</taxon>
        <taxon>Dikarya</taxon>
        <taxon>Ascomycota</taxon>
        <taxon>Pezizomycotina</taxon>
        <taxon>Leotiomycetes</taxon>
        <taxon>Helotiales</taxon>
        <taxon>Hyaloscyphaceae</taxon>
        <taxon>Hyaloscypha</taxon>
        <taxon>Hyaloscypha bicolor</taxon>
    </lineage>
</organism>
<dbReference type="EMBL" id="KZ613747">
    <property type="protein sequence ID" value="PMD65087.1"/>
    <property type="molecule type" value="Genomic_DNA"/>
</dbReference>
<feature type="domain" description="Peptidase S54 rhomboid" evidence="9">
    <location>
        <begin position="146"/>
        <end position="292"/>
    </location>
</feature>
<dbReference type="STRING" id="1095630.A0A2J6TPY0"/>
<evidence type="ECO:0000313" key="10">
    <source>
        <dbReference type="EMBL" id="PMD65087.1"/>
    </source>
</evidence>
<feature type="compositionally biased region" description="Basic and acidic residues" evidence="7">
    <location>
        <begin position="55"/>
        <end position="71"/>
    </location>
</feature>
<dbReference type="PANTHER" id="PTHR43731">
    <property type="entry name" value="RHOMBOID PROTEASE"/>
    <property type="match status" value="1"/>
</dbReference>
<evidence type="ECO:0000313" key="11">
    <source>
        <dbReference type="Proteomes" id="UP000235371"/>
    </source>
</evidence>
<dbReference type="InterPro" id="IPR035952">
    <property type="entry name" value="Rhomboid-like_sf"/>
</dbReference>
<keyword evidence="3 8" id="KW-0812">Transmembrane</keyword>
<comment type="similarity">
    <text evidence="2">Belongs to the peptidase S54 family.</text>
</comment>
<dbReference type="GeneID" id="36584742"/>
<evidence type="ECO:0000256" key="7">
    <source>
        <dbReference type="SAM" id="MobiDB-lite"/>
    </source>
</evidence>
<dbReference type="InterPro" id="IPR050925">
    <property type="entry name" value="Rhomboid_protease_S54"/>
</dbReference>
<dbReference type="AlphaFoldDB" id="A0A2J6TPY0"/>
<feature type="transmembrane region" description="Helical" evidence="8">
    <location>
        <begin position="94"/>
        <end position="112"/>
    </location>
</feature>
<feature type="transmembrane region" description="Helical" evidence="8">
    <location>
        <begin position="273"/>
        <end position="291"/>
    </location>
</feature>
<protein>
    <submittedName>
        <fullName evidence="10">Rhomboid-domain-containing protein</fullName>
    </submittedName>
</protein>
<feature type="transmembrane region" description="Helical" evidence="8">
    <location>
        <begin position="241"/>
        <end position="261"/>
    </location>
</feature>
<feature type="transmembrane region" description="Helical" evidence="8">
    <location>
        <begin position="177"/>
        <end position="200"/>
    </location>
</feature>
<gene>
    <name evidence="10" type="ORF">K444DRAFT_554596</name>
</gene>
<evidence type="ECO:0000256" key="8">
    <source>
        <dbReference type="SAM" id="Phobius"/>
    </source>
</evidence>
<reference evidence="10" key="1">
    <citation type="submission" date="2016-04" db="EMBL/GenBank/DDBJ databases">
        <title>A degradative enzymes factory behind the ericoid mycorrhizal symbiosis.</title>
        <authorList>
            <consortium name="DOE Joint Genome Institute"/>
            <person name="Martino E."/>
            <person name="Morin E."/>
            <person name="Grelet G."/>
            <person name="Kuo A."/>
            <person name="Kohler A."/>
            <person name="Daghino S."/>
            <person name="Barry K."/>
            <person name="Choi C."/>
            <person name="Cichocki N."/>
            <person name="Clum A."/>
            <person name="Copeland A."/>
            <person name="Hainaut M."/>
            <person name="Haridas S."/>
            <person name="Labutti K."/>
            <person name="Lindquist E."/>
            <person name="Lipzen A."/>
            <person name="Khouja H.-R."/>
            <person name="Murat C."/>
            <person name="Ohm R."/>
            <person name="Olson A."/>
            <person name="Spatafora J."/>
            <person name="Veneault-Fourrey C."/>
            <person name="Henrissat B."/>
            <person name="Grigoriev I."/>
            <person name="Martin F."/>
            <person name="Perotto S."/>
        </authorList>
    </citation>
    <scope>NUCLEOTIDE SEQUENCE [LARGE SCALE GENOMIC DNA]</scope>
    <source>
        <strain evidence="10">E</strain>
    </source>
</reference>
<keyword evidence="11" id="KW-1185">Reference proteome</keyword>
<dbReference type="InParanoid" id="A0A2J6TPY0"/>
<dbReference type="Gene3D" id="1.20.1540.10">
    <property type="entry name" value="Rhomboid-like"/>
    <property type="match status" value="1"/>
</dbReference>
<dbReference type="OrthoDB" id="418595at2759"/>
<dbReference type="RefSeq" id="XP_024741991.1">
    <property type="nucleotide sequence ID" value="XM_024876663.1"/>
</dbReference>
<accession>A0A2J6TPY0</accession>
<comment type="subcellular location">
    <subcellularLocation>
        <location evidence="1">Membrane</location>
        <topology evidence="1">Multi-pass membrane protein</topology>
    </subcellularLocation>
</comment>
<sequence>MSFLRQTSRLNCLRASHPPPIARYRLNPLVKSPALQHLRRPFNTSIPRHRYFQPGDREVPRRKDRQTRQEHDEEGDWNPEPPSKSKQFFNTPNIIVGGLVGACIGLYGYAALVSSAVRTQASSEATAKMQWLHDHFVHSLKNMKEGRYYTLVTSAFMHQSVMHLAMNMIGLWGFGRLIVSSFGAPAFLVLYFGSVIAGGLTQNYVWEKRGEWNAGGLGASGGVLGVFAATACVVPRGQMGFLFIPMPMWLGAALMVGLSVGGLQGHWLPTFGHADHLGGMAFGALWWLIALRRGRYYWGR</sequence>